<reference evidence="1 2" key="1">
    <citation type="journal article" date="2019" name="Environ. Microbiol.">
        <title>Species interactions and distinct microbial communities in high Arctic permafrost affected cryosols are associated with the CH4 and CO2 gas fluxes.</title>
        <authorList>
            <person name="Altshuler I."/>
            <person name="Hamel J."/>
            <person name="Turney S."/>
            <person name="Magnuson E."/>
            <person name="Levesque R."/>
            <person name="Greer C."/>
            <person name="Whyte L.G."/>
        </authorList>
    </citation>
    <scope>NUCLEOTIDE SEQUENCE [LARGE SCALE GENOMIC DNA]</scope>
    <source>
        <strain evidence="1 2">E6.1</strain>
    </source>
</reference>
<accession>A0A502FU66</accession>
<dbReference type="RefSeq" id="WP_140850920.1">
    <property type="nucleotide sequence ID" value="NZ_RCZC01000003.1"/>
</dbReference>
<evidence type="ECO:0000313" key="2">
    <source>
        <dbReference type="Proteomes" id="UP000319931"/>
    </source>
</evidence>
<name>A0A502FU66_9SPHN</name>
<dbReference type="EMBL" id="RCZC01000003">
    <property type="protein sequence ID" value="TPG52994.1"/>
    <property type="molecule type" value="Genomic_DNA"/>
</dbReference>
<evidence type="ECO:0000313" key="1">
    <source>
        <dbReference type="EMBL" id="TPG52994.1"/>
    </source>
</evidence>
<keyword evidence="2" id="KW-1185">Reference proteome</keyword>
<organism evidence="1 2">
    <name type="scientific">Sphingomonas glacialis</name>
    <dbReference type="NCBI Taxonomy" id="658225"/>
    <lineage>
        <taxon>Bacteria</taxon>
        <taxon>Pseudomonadati</taxon>
        <taxon>Pseudomonadota</taxon>
        <taxon>Alphaproteobacteria</taxon>
        <taxon>Sphingomonadales</taxon>
        <taxon>Sphingomonadaceae</taxon>
        <taxon>Sphingomonas</taxon>
    </lineage>
</organism>
<dbReference type="AlphaFoldDB" id="A0A502FU66"/>
<dbReference type="Proteomes" id="UP000319931">
    <property type="component" value="Unassembled WGS sequence"/>
</dbReference>
<protein>
    <submittedName>
        <fullName evidence="1">Uncharacterized protein</fullName>
    </submittedName>
</protein>
<comment type="caution">
    <text evidence="1">The sequence shown here is derived from an EMBL/GenBank/DDBJ whole genome shotgun (WGS) entry which is preliminary data.</text>
</comment>
<sequence>MSDPIDDFVRHLTARFGAQAHSIALSQATLAAGLGGTVAETWTRIADRIGTGADAAEHGQATDCCPLD</sequence>
<proteinExistence type="predicted"/>
<gene>
    <name evidence="1" type="ORF">EAH76_14225</name>
</gene>